<comment type="caution">
    <text evidence="1">The sequence shown here is derived from an EMBL/GenBank/DDBJ whole genome shotgun (WGS) entry which is preliminary data.</text>
</comment>
<dbReference type="Gene3D" id="3.10.20.30">
    <property type="match status" value="1"/>
</dbReference>
<name>A0A520KH80_9CREN</name>
<reference evidence="2 4" key="1">
    <citation type="journal article" date="2019" name="Nat. Microbiol.">
        <title>Expanding anaerobic alkane metabolism in the domain of Archaea.</title>
        <authorList>
            <person name="Wang Y."/>
            <person name="Wegener G."/>
            <person name="Hou J."/>
            <person name="Wang F."/>
            <person name="Xiao X."/>
        </authorList>
    </citation>
    <scope>NUCLEOTIDE SEQUENCE [LARGE SCALE GENOMIC DNA]</scope>
    <source>
        <strain evidence="2">WYZ-LMO11</strain>
    </source>
</reference>
<evidence type="ECO:0000313" key="2">
    <source>
        <dbReference type="EMBL" id="TDA38014.1"/>
    </source>
</evidence>
<proteinExistence type="predicted"/>
<dbReference type="InterPro" id="IPR010038">
    <property type="entry name" value="MoaD_arc-typ"/>
</dbReference>
<gene>
    <name evidence="2" type="ORF">DSO09_05765</name>
    <name evidence="1" type="ORF">EF809_00400</name>
</gene>
<evidence type="ECO:0000313" key="4">
    <source>
        <dbReference type="Proteomes" id="UP000317265"/>
    </source>
</evidence>
<dbReference type="Proteomes" id="UP000316080">
    <property type="component" value="Unassembled WGS sequence"/>
</dbReference>
<dbReference type="Proteomes" id="UP000317265">
    <property type="component" value="Unassembled WGS sequence"/>
</dbReference>
<dbReference type="EMBL" id="RXIH01000001">
    <property type="protein sequence ID" value="RZN57905.1"/>
    <property type="molecule type" value="Genomic_DNA"/>
</dbReference>
<dbReference type="EMBL" id="QNVI01000061">
    <property type="protein sequence ID" value="TDA38014.1"/>
    <property type="molecule type" value="Genomic_DNA"/>
</dbReference>
<evidence type="ECO:0000313" key="3">
    <source>
        <dbReference type="Proteomes" id="UP000316080"/>
    </source>
</evidence>
<organism evidence="1 3">
    <name type="scientific">Thermoproteota archaeon</name>
    <dbReference type="NCBI Taxonomy" id="2056631"/>
    <lineage>
        <taxon>Archaea</taxon>
        <taxon>Thermoproteota</taxon>
    </lineage>
</organism>
<sequence>MPKVTIKFFQDIRELAGISSTEIEIDSPKFLKDILNEISNKYQKLNDVFKNIEENNRSVIILVNGRMPIPLSSTIIKGGEEISILPVVEGG</sequence>
<protein>
    <submittedName>
        <fullName evidence="1">MoaD/ThiS family protein</fullName>
    </submittedName>
</protein>
<dbReference type="InterPro" id="IPR003749">
    <property type="entry name" value="ThiS/MoaD-like"/>
</dbReference>
<dbReference type="InterPro" id="IPR016155">
    <property type="entry name" value="Mopterin_synth/thiamin_S_b"/>
</dbReference>
<accession>A0A520KH80</accession>
<dbReference type="AlphaFoldDB" id="A0A520KH80"/>
<evidence type="ECO:0000313" key="1">
    <source>
        <dbReference type="EMBL" id="RZN57905.1"/>
    </source>
</evidence>
<dbReference type="InterPro" id="IPR012675">
    <property type="entry name" value="Beta-grasp_dom_sf"/>
</dbReference>
<dbReference type="SUPFAM" id="SSF54285">
    <property type="entry name" value="MoaD/ThiS"/>
    <property type="match status" value="1"/>
</dbReference>
<dbReference type="NCBIfam" id="TIGR01687">
    <property type="entry name" value="moaD_arch"/>
    <property type="match status" value="1"/>
</dbReference>
<dbReference type="Pfam" id="PF02597">
    <property type="entry name" value="ThiS"/>
    <property type="match status" value="1"/>
</dbReference>
<reference evidence="1 3" key="2">
    <citation type="journal article" date="2019" name="Nat. Microbiol.">
        <title>Wide diversity of methane and short-chain alkane metabolisms in uncultured archaea.</title>
        <authorList>
            <person name="Borrel G."/>
            <person name="Adam P.S."/>
            <person name="McKay L.J."/>
            <person name="Chen L.X."/>
            <person name="Sierra-Garcia I.N."/>
            <person name="Sieber C.M."/>
            <person name="Letourneur Q."/>
            <person name="Ghozlane A."/>
            <person name="Andersen G.L."/>
            <person name="Li W.J."/>
            <person name="Hallam S.J."/>
            <person name="Muyzer G."/>
            <person name="de Oliveira V.M."/>
            <person name="Inskeep W.P."/>
            <person name="Banfield J.F."/>
            <person name="Gribaldo S."/>
        </authorList>
    </citation>
    <scope>NUCLEOTIDE SEQUENCE [LARGE SCALE GENOMIC DNA]</scope>
    <source>
        <strain evidence="1">Verst-YHS</strain>
    </source>
</reference>